<name>X0TN31_9ZZZZ</name>
<feature type="non-terminal residue" evidence="2">
    <location>
        <position position="63"/>
    </location>
</feature>
<sequence>MGEIVDLIDKIKKYYRFTPAELRGFVISVLVIAFVISFSEWGPGKDVELGYGLFNFFNAVLIV</sequence>
<gene>
    <name evidence="2" type="ORF">S01H1_27285</name>
</gene>
<keyword evidence="1" id="KW-1133">Transmembrane helix</keyword>
<dbReference type="EMBL" id="BARS01016602">
    <property type="protein sequence ID" value="GAF88686.1"/>
    <property type="molecule type" value="Genomic_DNA"/>
</dbReference>
<feature type="transmembrane region" description="Helical" evidence="1">
    <location>
        <begin position="20"/>
        <end position="39"/>
    </location>
</feature>
<evidence type="ECO:0000256" key="1">
    <source>
        <dbReference type="SAM" id="Phobius"/>
    </source>
</evidence>
<reference evidence="2" key="1">
    <citation type="journal article" date="2014" name="Front. Microbiol.">
        <title>High frequency of phylogenetically diverse reductive dehalogenase-homologous genes in deep subseafloor sedimentary metagenomes.</title>
        <authorList>
            <person name="Kawai M."/>
            <person name="Futagami T."/>
            <person name="Toyoda A."/>
            <person name="Takaki Y."/>
            <person name="Nishi S."/>
            <person name="Hori S."/>
            <person name="Arai W."/>
            <person name="Tsubouchi T."/>
            <person name="Morono Y."/>
            <person name="Uchiyama I."/>
            <person name="Ito T."/>
            <person name="Fujiyama A."/>
            <person name="Inagaki F."/>
            <person name="Takami H."/>
        </authorList>
    </citation>
    <scope>NUCLEOTIDE SEQUENCE</scope>
    <source>
        <strain evidence="2">Expedition CK06-06</strain>
    </source>
</reference>
<keyword evidence="1" id="KW-0472">Membrane</keyword>
<accession>X0TN31</accession>
<dbReference type="AlphaFoldDB" id="X0TN31"/>
<evidence type="ECO:0000313" key="2">
    <source>
        <dbReference type="EMBL" id="GAF88686.1"/>
    </source>
</evidence>
<proteinExistence type="predicted"/>
<keyword evidence="1" id="KW-0812">Transmembrane</keyword>
<comment type="caution">
    <text evidence="2">The sequence shown here is derived from an EMBL/GenBank/DDBJ whole genome shotgun (WGS) entry which is preliminary data.</text>
</comment>
<organism evidence="2">
    <name type="scientific">marine sediment metagenome</name>
    <dbReference type="NCBI Taxonomy" id="412755"/>
    <lineage>
        <taxon>unclassified sequences</taxon>
        <taxon>metagenomes</taxon>
        <taxon>ecological metagenomes</taxon>
    </lineage>
</organism>
<protein>
    <submittedName>
        <fullName evidence="2">Uncharacterized protein</fullName>
    </submittedName>
</protein>